<dbReference type="Proteomes" id="UP000199474">
    <property type="component" value="Unassembled WGS sequence"/>
</dbReference>
<dbReference type="InterPro" id="IPR006076">
    <property type="entry name" value="FAD-dep_OxRdtase"/>
</dbReference>
<gene>
    <name evidence="3" type="ORF">SAMN05216238_105140</name>
</gene>
<dbReference type="OrthoDB" id="9794226at2"/>
<dbReference type="PROSITE" id="PS51257">
    <property type="entry name" value="PROKAR_LIPOPROTEIN"/>
    <property type="match status" value="1"/>
</dbReference>
<dbReference type="SUPFAM" id="SSF51905">
    <property type="entry name" value="FAD/NAD(P)-binding domain"/>
    <property type="match status" value="1"/>
</dbReference>
<dbReference type="PANTHER" id="PTHR13847">
    <property type="entry name" value="SARCOSINE DEHYDROGENASE-RELATED"/>
    <property type="match status" value="1"/>
</dbReference>
<dbReference type="GO" id="GO:0016491">
    <property type="term" value="F:oxidoreductase activity"/>
    <property type="evidence" value="ECO:0007669"/>
    <property type="project" value="UniProtKB-KW"/>
</dbReference>
<dbReference type="Gene3D" id="3.30.9.10">
    <property type="entry name" value="D-Amino Acid Oxidase, subunit A, domain 2"/>
    <property type="match status" value="1"/>
</dbReference>
<keyword evidence="1" id="KW-0560">Oxidoreductase</keyword>
<dbReference type="GO" id="GO:0005737">
    <property type="term" value="C:cytoplasm"/>
    <property type="evidence" value="ECO:0007669"/>
    <property type="project" value="TreeGrafter"/>
</dbReference>
<evidence type="ECO:0000259" key="2">
    <source>
        <dbReference type="Pfam" id="PF01266"/>
    </source>
</evidence>
<proteinExistence type="predicted"/>
<dbReference type="AlphaFoldDB" id="A0A1I1W038"/>
<keyword evidence="4" id="KW-1185">Reference proteome</keyword>
<name>A0A1I1W038_9BACI</name>
<dbReference type="InterPro" id="IPR036188">
    <property type="entry name" value="FAD/NAD-bd_sf"/>
</dbReference>
<evidence type="ECO:0000256" key="1">
    <source>
        <dbReference type="ARBA" id="ARBA00023002"/>
    </source>
</evidence>
<dbReference type="EMBL" id="FOMR01000005">
    <property type="protein sequence ID" value="SFD88656.1"/>
    <property type="molecule type" value="Genomic_DNA"/>
</dbReference>
<organism evidence="3 4">
    <name type="scientific">Lentibacillus persicus</name>
    <dbReference type="NCBI Taxonomy" id="640948"/>
    <lineage>
        <taxon>Bacteria</taxon>
        <taxon>Bacillati</taxon>
        <taxon>Bacillota</taxon>
        <taxon>Bacilli</taxon>
        <taxon>Bacillales</taxon>
        <taxon>Bacillaceae</taxon>
        <taxon>Lentibacillus</taxon>
    </lineage>
</organism>
<dbReference type="STRING" id="640948.SAMN05216238_105140"/>
<dbReference type="PANTHER" id="PTHR13847:SF289">
    <property type="entry name" value="GLYCINE OXIDASE"/>
    <property type="match status" value="1"/>
</dbReference>
<evidence type="ECO:0000313" key="4">
    <source>
        <dbReference type="Proteomes" id="UP000199474"/>
    </source>
</evidence>
<dbReference type="Pfam" id="PF01266">
    <property type="entry name" value="DAO"/>
    <property type="match status" value="1"/>
</dbReference>
<accession>A0A1I1W038</accession>
<dbReference type="RefSeq" id="WP_090084340.1">
    <property type="nucleotide sequence ID" value="NZ_FOMR01000005.1"/>
</dbReference>
<evidence type="ECO:0000313" key="3">
    <source>
        <dbReference type="EMBL" id="SFD88656.1"/>
    </source>
</evidence>
<sequence length="415" mass="46040">MTQKAIVIGGGVIGLSCAFYLRKKGLEVTLLEKDQFGNASSWGNQGWICPTLHEPVPAPGLVGDSLKWLMKKDSPLYIKPTAGPQLSGWLAQFMKYCNKRDFNYGKDALLTLSKSTLSLYDSLEREGLDMEIHRNGFLFTFFDDQQLQQSFDKFESNWTNYGHNKPTMLTKEEVKKLEPNITRDITGGIFLNEQRHVRPDTVTAAFYDWLKSSGAELHSNTEVTNVEYEGSTFKAVQTNEGLIEADICVVTSGVWSGSLAKQLNYSLPLQAGKGYSITISNPNLTFNRPIYLGDSKAGISPFKDQVRIGGTMELSGINTNLDKKRVKSLRESVSKYLSEKLYGETEVEWTGMRPMTPDGLPVIGSIPDFNNVFIATGHGMVGLSMAPVTGEIISDLVCNGETEYDISAFLPERFS</sequence>
<dbReference type="Gene3D" id="3.50.50.60">
    <property type="entry name" value="FAD/NAD(P)-binding domain"/>
    <property type="match status" value="2"/>
</dbReference>
<dbReference type="SUPFAM" id="SSF54373">
    <property type="entry name" value="FAD-linked reductases, C-terminal domain"/>
    <property type="match status" value="1"/>
</dbReference>
<protein>
    <submittedName>
        <fullName evidence="3">D-amino-acid dehydrogenase</fullName>
    </submittedName>
</protein>
<reference evidence="4" key="1">
    <citation type="submission" date="2016-10" db="EMBL/GenBank/DDBJ databases">
        <authorList>
            <person name="Varghese N."/>
            <person name="Submissions S."/>
        </authorList>
    </citation>
    <scope>NUCLEOTIDE SEQUENCE [LARGE SCALE GENOMIC DNA]</scope>
    <source>
        <strain evidence="4">DSM 22530</strain>
    </source>
</reference>
<feature type="domain" description="FAD dependent oxidoreductase" evidence="2">
    <location>
        <begin position="5"/>
        <end position="396"/>
    </location>
</feature>